<evidence type="ECO:0000313" key="7">
    <source>
        <dbReference type="Proteomes" id="UP000700596"/>
    </source>
</evidence>
<evidence type="ECO:0000256" key="2">
    <source>
        <dbReference type="ARBA" id="ARBA00008568"/>
    </source>
</evidence>
<dbReference type="GO" id="GO:0008237">
    <property type="term" value="F:metallopeptidase activity"/>
    <property type="evidence" value="ECO:0007669"/>
    <property type="project" value="InterPro"/>
</dbReference>
<dbReference type="CDD" id="cd08062">
    <property type="entry name" value="MPN_RPN7_8"/>
    <property type="match status" value="1"/>
</dbReference>
<feature type="domain" description="MPN" evidence="5">
    <location>
        <begin position="16"/>
        <end position="150"/>
    </location>
</feature>
<feature type="region of interest" description="Disordered" evidence="4">
    <location>
        <begin position="313"/>
        <end position="359"/>
    </location>
</feature>
<dbReference type="GO" id="GO:0043161">
    <property type="term" value="P:proteasome-mediated ubiquitin-dependent protein catabolic process"/>
    <property type="evidence" value="ECO:0007669"/>
    <property type="project" value="TreeGrafter"/>
</dbReference>
<sequence length="359" mass="39298">MPATTAETLSLVTRNVSVAPLVLLSAADHYGRQAKGTRKRVVGVLLGQNDGKNVRVSNSFAVPFEEDEKDPSVWFLDHNYVESMNDMFKKVNAREKLIGWYHTGPKLRGSDLEINELFKRYTPHPLLVIIDVQPKEVGVPTDAYFAVEEIKDDGTATAKTFVHTPSIIEAEEAEEIGVEHLLRDIRDVAVGTLSTRITSQLQSLQGLHLRLRDIGQYLQKVLDGDLPVNHAILGNLQDVFNLLPNLSTPKPAAVGGSTNGVGPAAGTSGALDNSELARAMSVKTNDQLMAIYLSSLIRAITAFHDLIENKIQNRQQAEEKEAKKDEADEGDKDKKANGTNGEAKEGEKDKAKEGEKKKG</sequence>
<dbReference type="PANTHER" id="PTHR10540:SF7">
    <property type="entry name" value="26S PROTEASOME NON-ATPASE REGULATORY SUBUNIT 7"/>
    <property type="match status" value="1"/>
</dbReference>
<dbReference type="Gene3D" id="3.40.140.10">
    <property type="entry name" value="Cytidine Deaminase, domain 2"/>
    <property type="match status" value="1"/>
</dbReference>
<protein>
    <submittedName>
        <fullName evidence="6">26S proteasome regulatory particle subunit Rpn8</fullName>
    </submittedName>
</protein>
<name>A0A9P9DE71_9PLEO</name>
<gene>
    <name evidence="6" type="ORF">B0J11DRAFT_536617</name>
</gene>
<evidence type="ECO:0000256" key="3">
    <source>
        <dbReference type="ARBA" id="ARBA00022942"/>
    </source>
</evidence>
<evidence type="ECO:0000259" key="5">
    <source>
        <dbReference type="PROSITE" id="PS50249"/>
    </source>
</evidence>
<evidence type="ECO:0000256" key="4">
    <source>
        <dbReference type="SAM" id="MobiDB-lite"/>
    </source>
</evidence>
<comment type="function">
    <text evidence="1">Acts as a regulatory subunit of the 26S proteasome which is involved in the ATP-dependent degradation of ubiquitinated proteins.</text>
</comment>
<dbReference type="SMART" id="SM00232">
    <property type="entry name" value="JAB_MPN"/>
    <property type="match status" value="1"/>
</dbReference>
<organism evidence="6 7">
    <name type="scientific">Dendryphion nanum</name>
    <dbReference type="NCBI Taxonomy" id="256645"/>
    <lineage>
        <taxon>Eukaryota</taxon>
        <taxon>Fungi</taxon>
        <taxon>Dikarya</taxon>
        <taxon>Ascomycota</taxon>
        <taxon>Pezizomycotina</taxon>
        <taxon>Dothideomycetes</taxon>
        <taxon>Pleosporomycetidae</taxon>
        <taxon>Pleosporales</taxon>
        <taxon>Torulaceae</taxon>
        <taxon>Dendryphion</taxon>
    </lineage>
</organism>
<dbReference type="InterPro" id="IPR037518">
    <property type="entry name" value="MPN"/>
</dbReference>
<comment type="similarity">
    <text evidence="2">Belongs to the peptidase M67A family.</text>
</comment>
<comment type="caution">
    <text evidence="6">The sequence shown here is derived from an EMBL/GenBank/DDBJ whole genome shotgun (WGS) entry which is preliminary data.</text>
</comment>
<dbReference type="Pfam" id="PF13012">
    <property type="entry name" value="MitMem_reg"/>
    <property type="match status" value="1"/>
</dbReference>
<dbReference type="InterPro" id="IPR000555">
    <property type="entry name" value="JAMM/MPN+_dom"/>
</dbReference>
<evidence type="ECO:0000313" key="6">
    <source>
        <dbReference type="EMBL" id="KAH7117760.1"/>
    </source>
</evidence>
<dbReference type="AlphaFoldDB" id="A0A9P9DE71"/>
<keyword evidence="7" id="KW-1185">Reference proteome</keyword>
<dbReference type="OrthoDB" id="10256771at2759"/>
<dbReference type="EMBL" id="JAGMWT010000013">
    <property type="protein sequence ID" value="KAH7117760.1"/>
    <property type="molecule type" value="Genomic_DNA"/>
</dbReference>
<dbReference type="Pfam" id="PF01398">
    <property type="entry name" value="JAB"/>
    <property type="match status" value="1"/>
</dbReference>
<dbReference type="Proteomes" id="UP000700596">
    <property type="component" value="Unassembled WGS sequence"/>
</dbReference>
<keyword evidence="3 6" id="KW-0647">Proteasome</keyword>
<dbReference type="PANTHER" id="PTHR10540">
    <property type="entry name" value="EUKARYOTIC TRANSLATION INITIATION FACTOR 3 SUBUNIT F-RELATED"/>
    <property type="match status" value="1"/>
</dbReference>
<evidence type="ECO:0000256" key="1">
    <source>
        <dbReference type="ARBA" id="ARBA00002187"/>
    </source>
</evidence>
<dbReference type="PROSITE" id="PS50249">
    <property type="entry name" value="MPN"/>
    <property type="match status" value="1"/>
</dbReference>
<dbReference type="GO" id="GO:0008541">
    <property type="term" value="C:proteasome regulatory particle, lid subcomplex"/>
    <property type="evidence" value="ECO:0007669"/>
    <property type="project" value="UniProtKB-ARBA"/>
</dbReference>
<dbReference type="InterPro" id="IPR033858">
    <property type="entry name" value="MPN_RPN7_8"/>
</dbReference>
<dbReference type="InterPro" id="IPR024969">
    <property type="entry name" value="EIF3F/CSN6-like_C"/>
</dbReference>
<accession>A0A9P9DE71</accession>
<dbReference type="FunFam" id="3.40.140.10:FF:000004">
    <property type="entry name" value="26S proteasome regulatory subunit rpn-8"/>
    <property type="match status" value="1"/>
</dbReference>
<proteinExistence type="inferred from homology"/>
<reference evidence="6" key="1">
    <citation type="journal article" date="2021" name="Nat. Commun.">
        <title>Genetic determinants of endophytism in the Arabidopsis root mycobiome.</title>
        <authorList>
            <person name="Mesny F."/>
            <person name="Miyauchi S."/>
            <person name="Thiergart T."/>
            <person name="Pickel B."/>
            <person name="Atanasova L."/>
            <person name="Karlsson M."/>
            <person name="Huettel B."/>
            <person name="Barry K.W."/>
            <person name="Haridas S."/>
            <person name="Chen C."/>
            <person name="Bauer D."/>
            <person name="Andreopoulos W."/>
            <person name="Pangilinan J."/>
            <person name="LaButti K."/>
            <person name="Riley R."/>
            <person name="Lipzen A."/>
            <person name="Clum A."/>
            <person name="Drula E."/>
            <person name="Henrissat B."/>
            <person name="Kohler A."/>
            <person name="Grigoriev I.V."/>
            <person name="Martin F.M."/>
            <person name="Hacquard S."/>
        </authorList>
    </citation>
    <scope>NUCLEOTIDE SEQUENCE</scope>
    <source>
        <strain evidence="6">MPI-CAGE-CH-0243</strain>
    </source>
</reference>
<feature type="compositionally biased region" description="Basic and acidic residues" evidence="4">
    <location>
        <begin position="316"/>
        <end position="359"/>
    </location>
</feature>